<evidence type="ECO:0000313" key="2">
    <source>
        <dbReference type="Proteomes" id="UP001432251"/>
    </source>
</evidence>
<keyword evidence="2" id="KW-1185">Reference proteome</keyword>
<organism evidence="1 2">
    <name type="scientific">Streptomyces citrinus</name>
    <dbReference type="NCBI Taxonomy" id="3118173"/>
    <lineage>
        <taxon>Bacteria</taxon>
        <taxon>Bacillati</taxon>
        <taxon>Actinomycetota</taxon>
        <taxon>Actinomycetes</taxon>
        <taxon>Kitasatosporales</taxon>
        <taxon>Streptomycetaceae</taxon>
        <taxon>Streptomyces</taxon>
    </lineage>
</organism>
<proteinExistence type="predicted"/>
<name>A0ACD5A6R1_9ACTN</name>
<protein>
    <submittedName>
        <fullName evidence="1">Uncharacterized protein</fullName>
    </submittedName>
</protein>
<gene>
    <name evidence="1" type="ORF">V2W30_05690</name>
</gene>
<dbReference type="EMBL" id="CP146022">
    <property type="protein sequence ID" value="WWQ62900.1"/>
    <property type="molecule type" value="Genomic_DNA"/>
</dbReference>
<reference evidence="1" key="1">
    <citation type="journal article" date="2025" name="Int. J. Syst. Evol. Microbiol.">
        <title>Streptomyces citrinus sp. nov., with yellow diffusible pigment.</title>
        <authorList>
            <person name="He Y."/>
            <person name="Yang E."/>
            <person name="Xu J."/>
            <person name="Sun Y."/>
            <person name="Sun L."/>
        </authorList>
    </citation>
    <scope>NUCLEOTIDE SEQUENCE</scope>
    <source>
        <strain evidence="1">Q6</strain>
    </source>
</reference>
<evidence type="ECO:0000313" key="1">
    <source>
        <dbReference type="EMBL" id="WWQ62900.1"/>
    </source>
</evidence>
<sequence>MWPGQQPPGGEQNPQDPNNPTYPNSPSTPPTPNPYQQPGFQQPNPYQQPGFQQQPNPYQQQPGWNAPTTPLGPPQVPQGGGGGGGRNTTKIVAIVAAAAVVIAAGVTGLLVLGGDKDDDAKGGDKKSPAAKQSASKDPSPTATEGDNPRGEGNSVKPVVDGWQPVVNTKHKTAFDVPPGWEVSASGADQIIGFEYDYKDKKGKKQHGTTTVSAPAEYQSKWCTEDSDKDGQTEDTSLSGVGTRGEDGATSTDQAAENRVAWWIYGGYTEPSIKAVKLGKAEKFTNGQGISGSLIKAHSEGTPNKGKCDSEGKAVVFAFQNEEGDFVSWDLWAAKGVKGELPDATIDKILNSVRYYKDPTAS</sequence>
<accession>A0ACD5A6R1</accession>
<dbReference type="Proteomes" id="UP001432251">
    <property type="component" value="Chromosome"/>
</dbReference>